<sequence>MNSEFQTLLITATALLCHVQRIYPIGAGGDAWLDYYQPNFTSVCFVLGVSLLLSSKELWPSALRRPSQPVLFCYLALVSAFTVSVTLRTVWLPLTLSIAKSNFWMARKIKTTKALKKFWLLKMSRVLESQTLQNLEVTLVAIVFLHYSLKVSGVYTELLQTAFNTKNAKPCIGKAKSDFSPRISDSFIPFAVRRKH</sequence>
<reference evidence="2 3" key="1">
    <citation type="submission" date="2023-09" db="EMBL/GenBank/DDBJ databases">
        <title>Genomes of two closely related lineages of the louse Polyplax serrata with different host specificities.</title>
        <authorList>
            <person name="Martinu J."/>
            <person name="Tarabai H."/>
            <person name="Stefka J."/>
            <person name="Hypsa V."/>
        </authorList>
    </citation>
    <scope>NUCLEOTIDE SEQUENCE [LARGE SCALE GENOMIC DNA]</scope>
    <source>
        <strain evidence="2">98ZLc_SE</strain>
    </source>
</reference>
<keyword evidence="1" id="KW-0812">Transmembrane</keyword>
<evidence type="ECO:0000256" key="1">
    <source>
        <dbReference type="SAM" id="Phobius"/>
    </source>
</evidence>
<name>A0ABR1B3Z7_POLSC</name>
<feature type="transmembrane region" description="Helical" evidence="1">
    <location>
        <begin position="71"/>
        <end position="91"/>
    </location>
</feature>
<proteinExistence type="predicted"/>
<gene>
    <name evidence="2" type="ORF">RUM44_004583</name>
</gene>
<evidence type="ECO:0000313" key="2">
    <source>
        <dbReference type="EMBL" id="KAK6633976.1"/>
    </source>
</evidence>
<keyword evidence="3" id="KW-1185">Reference proteome</keyword>
<keyword evidence="1" id="KW-1133">Transmembrane helix</keyword>
<accession>A0ABR1B3Z7</accession>
<protein>
    <submittedName>
        <fullName evidence="2">Uncharacterized protein</fullName>
    </submittedName>
</protein>
<evidence type="ECO:0000313" key="3">
    <source>
        <dbReference type="Proteomes" id="UP001359485"/>
    </source>
</evidence>
<dbReference type="EMBL" id="JAWJWF010000004">
    <property type="protein sequence ID" value="KAK6633976.1"/>
    <property type="molecule type" value="Genomic_DNA"/>
</dbReference>
<comment type="caution">
    <text evidence="2">The sequence shown here is derived from an EMBL/GenBank/DDBJ whole genome shotgun (WGS) entry which is preliminary data.</text>
</comment>
<organism evidence="2 3">
    <name type="scientific">Polyplax serrata</name>
    <name type="common">Common mouse louse</name>
    <dbReference type="NCBI Taxonomy" id="468196"/>
    <lineage>
        <taxon>Eukaryota</taxon>
        <taxon>Metazoa</taxon>
        <taxon>Ecdysozoa</taxon>
        <taxon>Arthropoda</taxon>
        <taxon>Hexapoda</taxon>
        <taxon>Insecta</taxon>
        <taxon>Pterygota</taxon>
        <taxon>Neoptera</taxon>
        <taxon>Paraneoptera</taxon>
        <taxon>Psocodea</taxon>
        <taxon>Troctomorpha</taxon>
        <taxon>Phthiraptera</taxon>
        <taxon>Anoplura</taxon>
        <taxon>Polyplacidae</taxon>
        <taxon>Polyplax</taxon>
    </lineage>
</organism>
<keyword evidence="1" id="KW-0472">Membrane</keyword>
<dbReference type="Proteomes" id="UP001359485">
    <property type="component" value="Unassembled WGS sequence"/>
</dbReference>